<evidence type="ECO:0000313" key="3">
    <source>
        <dbReference type="EMBL" id="PJJ58564.1"/>
    </source>
</evidence>
<dbReference type="GO" id="GO:0003700">
    <property type="term" value="F:DNA-binding transcription factor activity"/>
    <property type="evidence" value="ECO:0007669"/>
    <property type="project" value="TreeGrafter"/>
</dbReference>
<dbReference type="InterPro" id="IPR010982">
    <property type="entry name" value="Lambda_DNA-bd_dom_sf"/>
</dbReference>
<comment type="caution">
    <text evidence="3">The sequence shown here is derived from an EMBL/GenBank/DDBJ whole genome shotgun (WGS) entry which is preliminary data.</text>
</comment>
<reference evidence="3 4" key="1">
    <citation type="submission" date="2017-11" db="EMBL/GenBank/DDBJ databases">
        <title>Genomic Encyclopedia of Archaeal and Bacterial Type Strains, Phase II (KMG-II): From Individual Species to Whole Genera.</title>
        <authorList>
            <person name="Goeker M."/>
        </authorList>
    </citation>
    <scope>NUCLEOTIDE SEQUENCE [LARGE SCALE GENOMIC DNA]</scope>
    <source>
        <strain evidence="3 4">DSM 27763</strain>
    </source>
</reference>
<sequence>MSAGIEAEQETTLARRVGAAIRAAREKSGFSMRELAGRAGISQPFLSQVERGLSMPSMVTTYRLAQALGASPGDLLPVEDAEQVQVVRAGQGRLVPVADRPDAALGRVAMVHPTTGLEVTEYRIAPGEHIAEWFESPGTLTIFLVDGALEVEVDRAGTYRLGPGDLLTHPATLRHRWQLVDDRPAHVLLLMDHPRL</sequence>
<dbReference type="Gene3D" id="2.60.120.10">
    <property type="entry name" value="Jelly Rolls"/>
    <property type="match status" value="1"/>
</dbReference>
<gene>
    <name evidence="3" type="ORF">CLV56_2815</name>
</gene>
<organism evidence="3 4">
    <name type="scientific">Mumia flava</name>
    <dbReference type="NCBI Taxonomy" id="1348852"/>
    <lineage>
        <taxon>Bacteria</taxon>
        <taxon>Bacillati</taxon>
        <taxon>Actinomycetota</taxon>
        <taxon>Actinomycetes</taxon>
        <taxon>Propionibacteriales</taxon>
        <taxon>Nocardioidaceae</taxon>
        <taxon>Mumia</taxon>
    </lineage>
</organism>
<dbReference type="EMBL" id="PGEZ01000001">
    <property type="protein sequence ID" value="PJJ58564.1"/>
    <property type="molecule type" value="Genomic_DNA"/>
</dbReference>
<dbReference type="InterPro" id="IPR050807">
    <property type="entry name" value="TransReg_Diox_bact_type"/>
</dbReference>
<evidence type="ECO:0000259" key="2">
    <source>
        <dbReference type="PROSITE" id="PS50943"/>
    </source>
</evidence>
<dbReference type="GO" id="GO:0003677">
    <property type="term" value="F:DNA binding"/>
    <property type="evidence" value="ECO:0007669"/>
    <property type="project" value="UniProtKB-KW"/>
</dbReference>
<keyword evidence="1" id="KW-0238">DNA-binding</keyword>
<accession>A0A2M9BKT8</accession>
<dbReference type="PANTHER" id="PTHR46797:SF1">
    <property type="entry name" value="METHYLPHOSPHONATE SYNTHASE"/>
    <property type="match status" value="1"/>
</dbReference>
<protein>
    <submittedName>
        <fullName evidence="3">Helix-turn-helix protein</fullName>
    </submittedName>
</protein>
<dbReference type="GO" id="GO:0005829">
    <property type="term" value="C:cytosol"/>
    <property type="evidence" value="ECO:0007669"/>
    <property type="project" value="TreeGrafter"/>
</dbReference>
<dbReference type="PANTHER" id="PTHR46797">
    <property type="entry name" value="HTH-TYPE TRANSCRIPTIONAL REGULATOR"/>
    <property type="match status" value="1"/>
</dbReference>
<dbReference type="InterPro" id="IPR001387">
    <property type="entry name" value="Cro/C1-type_HTH"/>
</dbReference>
<dbReference type="SMART" id="SM00530">
    <property type="entry name" value="HTH_XRE"/>
    <property type="match status" value="1"/>
</dbReference>
<proteinExistence type="predicted"/>
<dbReference type="Proteomes" id="UP000230842">
    <property type="component" value="Unassembled WGS sequence"/>
</dbReference>
<evidence type="ECO:0000256" key="1">
    <source>
        <dbReference type="ARBA" id="ARBA00023125"/>
    </source>
</evidence>
<dbReference type="Pfam" id="PF01381">
    <property type="entry name" value="HTH_3"/>
    <property type="match status" value="1"/>
</dbReference>
<dbReference type="InterPro" id="IPR013096">
    <property type="entry name" value="Cupin_2"/>
</dbReference>
<dbReference type="RefSeq" id="WP_211288070.1">
    <property type="nucleotide sequence ID" value="NZ_PGEZ01000001.1"/>
</dbReference>
<dbReference type="CDD" id="cd02209">
    <property type="entry name" value="cupin_XRE_C"/>
    <property type="match status" value="1"/>
</dbReference>
<dbReference type="SUPFAM" id="SSF47413">
    <property type="entry name" value="lambda repressor-like DNA-binding domains"/>
    <property type="match status" value="1"/>
</dbReference>
<name>A0A2M9BKT8_9ACTN</name>
<dbReference type="AlphaFoldDB" id="A0A2M9BKT8"/>
<dbReference type="Pfam" id="PF07883">
    <property type="entry name" value="Cupin_2"/>
    <property type="match status" value="1"/>
</dbReference>
<feature type="domain" description="HTH cro/C1-type" evidence="2">
    <location>
        <begin position="21"/>
        <end position="75"/>
    </location>
</feature>
<dbReference type="PROSITE" id="PS50943">
    <property type="entry name" value="HTH_CROC1"/>
    <property type="match status" value="1"/>
</dbReference>
<dbReference type="InterPro" id="IPR014710">
    <property type="entry name" value="RmlC-like_jellyroll"/>
</dbReference>
<dbReference type="SUPFAM" id="SSF51182">
    <property type="entry name" value="RmlC-like cupins"/>
    <property type="match status" value="1"/>
</dbReference>
<dbReference type="InterPro" id="IPR011051">
    <property type="entry name" value="RmlC_Cupin_sf"/>
</dbReference>
<dbReference type="Gene3D" id="1.10.260.40">
    <property type="entry name" value="lambda repressor-like DNA-binding domains"/>
    <property type="match status" value="1"/>
</dbReference>
<evidence type="ECO:0000313" key="4">
    <source>
        <dbReference type="Proteomes" id="UP000230842"/>
    </source>
</evidence>
<keyword evidence="4" id="KW-1185">Reference proteome</keyword>
<dbReference type="CDD" id="cd00093">
    <property type="entry name" value="HTH_XRE"/>
    <property type="match status" value="1"/>
</dbReference>